<dbReference type="Pfam" id="PF00271">
    <property type="entry name" value="Helicase_C"/>
    <property type="match status" value="1"/>
</dbReference>
<dbReference type="InterPro" id="IPR014001">
    <property type="entry name" value="Helicase_ATP-bd"/>
</dbReference>
<sequence>MTTPAEQYAAAKKRGTHPLTTQFIEQFDFGFDEFQIIACQAVEDGKGVLVAAPTGAGKTVVGEFAAFSSLARGKKCFYTTPIKALSNQKFAEFQERFGEHRVGLLTGDTNINSEADILVMTTEVLRNMLYANSSTLTNLGSVVMDEVHYLADKFRGAVWEEVLIHLMESVQVISLSATVSNAEEFGEWLGEIRGATEVIVSEIRPIPLYQHVLIGDRMIDLFNEPGRINPEILGLEREALRRTKAPRGRRDRFNDSEGRLSRAEIIEKLQRENLLPAITFIFSRVGCDAAVKQCLNEGVKLTTTEERIEIVATAQRYTQNLAEEDLEVLGYRDWLTALERGIAAHHAGMLPSFKGAVEDLFKRGLVKAVFATETLALGINMPARTVVLEKLTKWNGEAHVSITPGEYTQLTGRAGRRGIDIEGNAVVQWSPTVDSATAAGLASTRTYPLRSSFTPTYNMSINLIARFGRERARGSLESSFAQFQADRAVIGLVRQIRKNDSAAAEQDESAQCHLGNFTEYARTRIDIKELERLLSKRDGRRTFDQRQRVKMENELDSMRRALRAHPCHSCNDRETHARFAERADRLNRESEGLRSRVENRTHVIAKTFDRICNVLTHLGYIEGEKPLAQGKILAKIYAESDLLLTESIRRGVFENLTPVELLSVASAMIYESRSVENYAPKMPHQNVANALAVVAKIWVELEDIENEFDVKTQREPDFGFCYAAYRWANGHSLSSVIKGTDMTVGDFVRCIKQLIDLLTQIGGAAENLRPICKEGVKRLDRGVVSYMLGEL</sequence>
<dbReference type="Gene3D" id="3.40.50.300">
    <property type="entry name" value="P-loop containing nucleotide triphosphate hydrolases"/>
    <property type="match status" value="2"/>
</dbReference>
<dbReference type="SUPFAM" id="SSF52540">
    <property type="entry name" value="P-loop containing nucleoside triphosphate hydrolases"/>
    <property type="match status" value="1"/>
</dbReference>
<dbReference type="GO" id="GO:0004386">
    <property type="term" value="F:helicase activity"/>
    <property type="evidence" value="ECO:0007669"/>
    <property type="project" value="UniProtKB-KW"/>
</dbReference>
<name>A0ABM6MEA3_9ACTN</name>
<keyword evidence="1" id="KW-0547">Nucleotide-binding</keyword>
<dbReference type="InterPro" id="IPR001650">
    <property type="entry name" value="Helicase_C-like"/>
</dbReference>
<dbReference type="InterPro" id="IPR027417">
    <property type="entry name" value="P-loop_NTPase"/>
</dbReference>
<dbReference type="InterPro" id="IPR011545">
    <property type="entry name" value="DEAD/DEAH_box_helicase_dom"/>
</dbReference>
<proteinExistence type="predicted"/>
<feature type="domain" description="Helicase C-terminal" evidence="6">
    <location>
        <begin position="286"/>
        <end position="465"/>
    </location>
</feature>
<evidence type="ECO:0000313" key="7">
    <source>
        <dbReference type="EMBL" id="ASY17233.1"/>
    </source>
</evidence>
<evidence type="ECO:0000313" key="8">
    <source>
        <dbReference type="Proteomes" id="UP000217177"/>
    </source>
</evidence>
<evidence type="ECO:0000259" key="6">
    <source>
        <dbReference type="PROSITE" id="PS51194"/>
    </source>
</evidence>
<dbReference type="Gene3D" id="1.10.3380.30">
    <property type="match status" value="1"/>
</dbReference>
<keyword evidence="4" id="KW-0067">ATP-binding</keyword>
<dbReference type="SMART" id="SM00487">
    <property type="entry name" value="DEXDc"/>
    <property type="match status" value="1"/>
</dbReference>
<dbReference type="PANTHER" id="PTHR12131:SF1">
    <property type="entry name" value="ATP-DEPENDENT RNA HELICASE SUPV3L1, MITOCHONDRIAL-RELATED"/>
    <property type="match status" value="1"/>
</dbReference>
<protein>
    <submittedName>
        <fullName evidence="7">ATP-dependent RNA helicase HelY</fullName>
    </submittedName>
</protein>
<reference evidence="7 8" key="1">
    <citation type="submission" date="2016-07" db="EMBL/GenBank/DDBJ databases">
        <title>High microdiversification within the ubiquitous acI lineage of Actinobacteria.</title>
        <authorList>
            <person name="Neuenschwander S.M."/>
            <person name="Salcher M."/>
            <person name="Ghai R."/>
            <person name="Pernthaler J."/>
        </authorList>
    </citation>
    <scope>NUCLEOTIDE SEQUENCE [LARGE SCALE GENOMIC DNA]</scope>
    <source>
        <strain evidence="7">MMS-IA-79</strain>
    </source>
</reference>
<dbReference type="InterPro" id="IPR050699">
    <property type="entry name" value="RNA-DNA_Helicase"/>
</dbReference>
<evidence type="ECO:0000259" key="5">
    <source>
        <dbReference type="PROSITE" id="PS51192"/>
    </source>
</evidence>
<dbReference type="Pfam" id="PF08148">
    <property type="entry name" value="DSHCT"/>
    <property type="match status" value="1"/>
</dbReference>
<dbReference type="CDD" id="cd18795">
    <property type="entry name" value="SF2_C_Ski2"/>
    <property type="match status" value="1"/>
</dbReference>
<keyword evidence="2" id="KW-0378">Hydrolase</keyword>
<gene>
    <name evidence="7" type="ORF">A1sIA79_03185</name>
</gene>
<dbReference type="PROSITE" id="PS51192">
    <property type="entry name" value="HELICASE_ATP_BIND_1"/>
    <property type="match status" value="1"/>
</dbReference>
<dbReference type="PANTHER" id="PTHR12131">
    <property type="entry name" value="ATP-DEPENDENT RNA AND DNA HELICASE"/>
    <property type="match status" value="1"/>
</dbReference>
<dbReference type="PROSITE" id="PS51194">
    <property type="entry name" value="HELICASE_CTER"/>
    <property type="match status" value="1"/>
</dbReference>
<dbReference type="SMART" id="SM00490">
    <property type="entry name" value="HELICc"/>
    <property type="match status" value="1"/>
</dbReference>
<evidence type="ECO:0000256" key="4">
    <source>
        <dbReference type="ARBA" id="ARBA00022840"/>
    </source>
</evidence>
<dbReference type="SMART" id="SM01142">
    <property type="entry name" value="DSHCT"/>
    <property type="match status" value="1"/>
</dbReference>
<feature type="domain" description="Helicase ATP-binding" evidence="5">
    <location>
        <begin position="39"/>
        <end position="197"/>
    </location>
</feature>
<accession>A0ABM6MEA3</accession>
<dbReference type="Pfam" id="PF00270">
    <property type="entry name" value="DEAD"/>
    <property type="match status" value="1"/>
</dbReference>
<dbReference type="EMBL" id="CP016774">
    <property type="protein sequence ID" value="ASY17233.1"/>
    <property type="molecule type" value="Genomic_DNA"/>
</dbReference>
<organism evidence="7 8">
    <name type="scientific">Candidatus Planktophila versatilis</name>
    <dbReference type="NCBI Taxonomy" id="1884905"/>
    <lineage>
        <taxon>Bacteria</taxon>
        <taxon>Bacillati</taxon>
        <taxon>Actinomycetota</taxon>
        <taxon>Actinomycetes</taxon>
        <taxon>Candidatus Nanopelagicales</taxon>
        <taxon>Candidatus Nanopelagicaceae</taxon>
        <taxon>Candidatus Planktophila</taxon>
    </lineage>
</organism>
<evidence type="ECO:0000256" key="2">
    <source>
        <dbReference type="ARBA" id="ARBA00022801"/>
    </source>
</evidence>
<keyword evidence="8" id="KW-1185">Reference proteome</keyword>
<keyword evidence="3 7" id="KW-0347">Helicase</keyword>
<dbReference type="RefSeq" id="WP_095674793.1">
    <property type="nucleotide sequence ID" value="NZ_CP016774.1"/>
</dbReference>
<dbReference type="InterPro" id="IPR012961">
    <property type="entry name" value="Ski2/MTR4_C"/>
</dbReference>
<evidence type="ECO:0000256" key="3">
    <source>
        <dbReference type="ARBA" id="ARBA00022806"/>
    </source>
</evidence>
<evidence type="ECO:0000256" key="1">
    <source>
        <dbReference type="ARBA" id="ARBA00022741"/>
    </source>
</evidence>
<dbReference type="Proteomes" id="UP000217177">
    <property type="component" value="Chromosome"/>
</dbReference>